<proteinExistence type="predicted"/>
<dbReference type="OrthoDB" id="5226580at2759"/>
<evidence type="ECO:0000313" key="2">
    <source>
        <dbReference type="Proteomes" id="UP001150941"/>
    </source>
</evidence>
<dbReference type="AlphaFoldDB" id="A0A9W9PKM9"/>
<protein>
    <submittedName>
        <fullName evidence="1">Uncharacterized protein</fullName>
    </submittedName>
</protein>
<reference evidence="1" key="2">
    <citation type="journal article" date="2023" name="IMA Fungus">
        <title>Comparative genomic study of the Penicillium genus elucidates a diverse pangenome and 15 lateral gene transfer events.</title>
        <authorList>
            <person name="Petersen C."/>
            <person name="Sorensen T."/>
            <person name="Nielsen M.R."/>
            <person name="Sondergaard T.E."/>
            <person name="Sorensen J.L."/>
            <person name="Fitzpatrick D.A."/>
            <person name="Frisvad J.C."/>
            <person name="Nielsen K.L."/>
        </authorList>
    </citation>
    <scope>NUCLEOTIDE SEQUENCE</scope>
    <source>
        <strain evidence="1">IBT 19713</strain>
    </source>
</reference>
<dbReference type="RefSeq" id="XP_058334874.1">
    <property type="nucleotide sequence ID" value="XM_058471733.1"/>
</dbReference>
<dbReference type="EMBL" id="JAPQKS010000002">
    <property type="protein sequence ID" value="KAJ5247453.1"/>
    <property type="molecule type" value="Genomic_DNA"/>
</dbReference>
<evidence type="ECO:0000313" key="1">
    <source>
        <dbReference type="EMBL" id="KAJ5247453.1"/>
    </source>
</evidence>
<reference evidence="1" key="1">
    <citation type="submission" date="2022-11" db="EMBL/GenBank/DDBJ databases">
        <authorList>
            <person name="Petersen C."/>
        </authorList>
    </citation>
    <scope>NUCLEOTIDE SEQUENCE</scope>
    <source>
        <strain evidence="1">IBT 19713</strain>
    </source>
</reference>
<sequence length="234" mass="25992">MYLSSLKSDLQTLHKRLPSNFEDTRPLGMAFYATSLGLYQLSLSMFNRRREQNINPSEIQYDEMACAAINSAEALLDLYLSLPAGLEVGFTNSMWIQTAFAMLIAYRHTAAMATSTQAVALLRTLSQLRERLEGLSTSAVDMNGDRDTFVDFRSRVSRIEERLISHTAMQEQTSEHTPHPDETFVGGMGGTPVAEDFGGTMSYDGMLLNPEVGCGMANDFLFTASLDQIMSSWL</sequence>
<organism evidence="1 2">
    <name type="scientific">Penicillium chermesinum</name>
    <dbReference type="NCBI Taxonomy" id="63820"/>
    <lineage>
        <taxon>Eukaryota</taxon>
        <taxon>Fungi</taxon>
        <taxon>Dikarya</taxon>
        <taxon>Ascomycota</taxon>
        <taxon>Pezizomycotina</taxon>
        <taxon>Eurotiomycetes</taxon>
        <taxon>Eurotiomycetidae</taxon>
        <taxon>Eurotiales</taxon>
        <taxon>Aspergillaceae</taxon>
        <taxon>Penicillium</taxon>
    </lineage>
</organism>
<dbReference type="GeneID" id="83199036"/>
<name>A0A9W9PKM9_9EURO</name>
<accession>A0A9W9PKM9</accession>
<comment type="caution">
    <text evidence="1">The sequence shown here is derived from an EMBL/GenBank/DDBJ whole genome shotgun (WGS) entry which is preliminary data.</text>
</comment>
<keyword evidence="2" id="KW-1185">Reference proteome</keyword>
<dbReference type="Proteomes" id="UP001150941">
    <property type="component" value="Unassembled WGS sequence"/>
</dbReference>
<gene>
    <name evidence="1" type="ORF">N7468_002436</name>
</gene>